<dbReference type="Gene3D" id="3.40.50.2300">
    <property type="match status" value="1"/>
</dbReference>
<dbReference type="Proteomes" id="UP000008206">
    <property type="component" value="Chromosome"/>
</dbReference>
<dbReference type="SMART" id="SM00388">
    <property type="entry name" value="HisKA"/>
    <property type="match status" value="1"/>
</dbReference>
<dbReference type="PANTHER" id="PTHR43047">
    <property type="entry name" value="TWO-COMPONENT HISTIDINE PROTEIN KINASE"/>
    <property type="match status" value="1"/>
</dbReference>
<protein>
    <recommendedName>
        <fullName evidence="8">Circadian input-output histidine kinase CikA</fullName>
        <ecNumber evidence="3">2.7.13.3</ecNumber>
    </recommendedName>
</protein>
<comment type="similarity">
    <text evidence="2">In the N-terminal section; belongs to the phytochrome family.</text>
</comment>
<dbReference type="InterPro" id="IPR001789">
    <property type="entry name" value="Sig_transdc_resp-reg_receiver"/>
</dbReference>
<keyword evidence="4 9" id="KW-0597">Phosphoprotein</keyword>
<feature type="modified residue" description="4-aspartylphosphate" evidence="9">
    <location>
        <position position="60"/>
    </location>
</feature>
<dbReference type="OrthoDB" id="418136at2"/>
<dbReference type="SMART" id="SM00387">
    <property type="entry name" value="HATPase_c"/>
    <property type="match status" value="1"/>
</dbReference>
<dbReference type="eggNOG" id="COG0745">
    <property type="taxonomic scope" value="Bacteria"/>
</dbReference>
<dbReference type="Pfam" id="PF00512">
    <property type="entry name" value="HisKA"/>
    <property type="match status" value="1"/>
</dbReference>
<dbReference type="SUPFAM" id="SSF55874">
    <property type="entry name" value="ATPase domain of HSP90 chaperone/DNA topoisomerase II/histidine kinase"/>
    <property type="match status" value="1"/>
</dbReference>
<dbReference type="InterPro" id="IPR005467">
    <property type="entry name" value="His_kinase_dom"/>
</dbReference>
<dbReference type="Pfam" id="PF02518">
    <property type="entry name" value="HATPase_c"/>
    <property type="match status" value="1"/>
</dbReference>
<name>E0U945_GLOV7</name>
<dbReference type="SUPFAM" id="SSF52172">
    <property type="entry name" value="CheY-like"/>
    <property type="match status" value="1"/>
</dbReference>
<dbReference type="SUPFAM" id="SSF47384">
    <property type="entry name" value="Homodimeric domain of signal transducing histidine kinase"/>
    <property type="match status" value="1"/>
</dbReference>
<evidence type="ECO:0000256" key="3">
    <source>
        <dbReference type="ARBA" id="ARBA00012438"/>
    </source>
</evidence>
<dbReference type="Gene3D" id="3.30.565.10">
    <property type="entry name" value="Histidine kinase-like ATPase, C-terminal domain"/>
    <property type="match status" value="1"/>
</dbReference>
<dbReference type="PROSITE" id="PS50110">
    <property type="entry name" value="RESPONSE_REGULATORY"/>
    <property type="match status" value="1"/>
</dbReference>
<accession>E0U945</accession>
<evidence type="ECO:0000256" key="1">
    <source>
        <dbReference type="ARBA" id="ARBA00000085"/>
    </source>
</evidence>
<dbReference type="STRING" id="497965.Cyan7822_5427"/>
<dbReference type="eggNOG" id="COG4251">
    <property type="taxonomic scope" value="Bacteria"/>
</dbReference>
<dbReference type="FunFam" id="3.30.565.10:FF:000010">
    <property type="entry name" value="Sensor histidine kinase RcsC"/>
    <property type="match status" value="1"/>
</dbReference>
<evidence type="ECO:0000256" key="2">
    <source>
        <dbReference type="ARBA" id="ARBA00006402"/>
    </source>
</evidence>
<organism evidence="12 13">
    <name type="scientific">Gloeothece verrucosa (strain PCC 7822)</name>
    <name type="common">Cyanothece sp. (strain PCC 7822)</name>
    <dbReference type="NCBI Taxonomy" id="497965"/>
    <lineage>
        <taxon>Bacteria</taxon>
        <taxon>Bacillati</taxon>
        <taxon>Cyanobacteriota</taxon>
        <taxon>Cyanophyceae</taxon>
        <taxon>Oscillatoriophycideae</taxon>
        <taxon>Chroococcales</taxon>
        <taxon>Aphanothecaceae</taxon>
        <taxon>Gloeothece</taxon>
        <taxon>Gloeothece verrucosa</taxon>
    </lineage>
</organism>
<dbReference type="InterPro" id="IPR036890">
    <property type="entry name" value="HATPase_C_sf"/>
</dbReference>
<dbReference type="RefSeq" id="WP_013325341.1">
    <property type="nucleotide sequence ID" value="NC_014501.1"/>
</dbReference>
<dbReference type="KEGG" id="cyj:Cyan7822_5427"/>
<comment type="catalytic activity">
    <reaction evidence="1">
        <text>ATP + protein L-histidine = ADP + protein N-phospho-L-histidine.</text>
        <dbReference type="EC" id="2.7.13.3"/>
    </reaction>
</comment>
<proteinExistence type="inferred from homology"/>
<dbReference type="SMART" id="SM00448">
    <property type="entry name" value="REC"/>
    <property type="match status" value="1"/>
</dbReference>
<dbReference type="GO" id="GO:0000155">
    <property type="term" value="F:phosphorelay sensor kinase activity"/>
    <property type="evidence" value="ECO:0007669"/>
    <property type="project" value="InterPro"/>
</dbReference>
<dbReference type="InterPro" id="IPR036097">
    <property type="entry name" value="HisK_dim/P_sf"/>
</dbReference>
<dbReference type="EC" id="2.7.13.3" evidence="3"/>
<evidence type="ECO:0000259" key="11">
    <source>
        <dbReference type="PROSITE" id="PS50110"/>
    </source>
</evidence>
<keyword evidence="13" id="KW-1185">Reference proteome</keyword>
<feature type="domain" description="Response regulatory" evidence="11">
    <location>
        <begin position="11"/>
        <end position="126"/>
    </location>
</feature>
<dbReference type="AlphaFoldDB" id="E0U945"/>
<dbReference type="InterPro" id="IPR003661">
    <property type="entry name" value="HisK_dim/P_dom"/>
</dbReference>
<evidence type="ECO:0000256" key="8">
    <source>
        <dbReference type="ARBA" id="ARBA00074306"/>
    </source>
</evidence>
<evidence type="ECO:0000256" key="9">
    <source>
        <dbReference type="PROSITE-ProRule" id="PRU00169"/>
    </source>
</evidence>
<keyword evidence="5" id="KW-0808">Transferase</keyword>
<dbReference type="PROSITE" id="PS50109">
    <property type="entry name" value="HIS_KIN"/>
    <property type="match status" value="1"/>
</dbReference>
<keyword evidence="7" id="KW-0902">Two-component regulatory system</keyword>
<dbReference type="HOGENOM" id="CLU_000445_114_72_3"/>
<dbReference type="InterPro" id="IPR003594">
    <property type="entry name" value="HATPase_dom"/>
</dbReference>
<dbReference type="EMBL" id="CP002198">
    <property type="protein sequence ID" value="ADN17303.1"/>
    <property type="molecule type" value="Genomic_DNA"/>
</dbReference>
<dbReference type="GO" id="GO:0009927">
    <property type="term" value="F:histidine phosphotransfer kinase activity"/>
    <property type="evidence" value="ECO:0007669"/>
    <property type="project" value="TreeGrafter"/>
</dbReference>
<dbReference type="GO" id="GO:0005886">
    <property type="term" value="C:plasma membrane"/>
    <property type="evidence" value="ECO:0007669"/>
    <property type="project" value="TreeGrafter"/>
</dbReference>
<reference evidence="13" key="1">
    <citation type="journal article" date="2011" name="MBio">
        <title>Novel metabolic attributes of the genus Cyanothece, comprising a group of unicellular nitrogen-fixing Cyanobacteria.</title>
        <authorList>
            <person name="Bandyopadhyay A."/>
            <person name="Elvitigala T."/>
            <person name="Welsh E."/>
            <person name="Stockel J."/>
            <person name="Liberton M."/>
            <person name="Min H."/>
            <person name="Sherman L.A."/>
            <person name="Pakrasi H.B."/>
        </authorList>
    </citation>
    <scope>NUCLEOTIDE SEQUENCE [LARGE SCALE GENOMIC DNA]</scope>
    <source>
        <strain evidence="13">PCC 7822</strain>
    </source>
</reference>
<sequence length="358" mass="40446">MSQSLVYLQNYILAVDDNPDNLFLIKLALEQEGYKVHLVEDGLTALAQIQYSPPDLILLDVMMPGIDGFEVTRRIRQNPNIPFIPILLITAYEEPSLIQGLDVGADEFIRKPIQIDELQARVRSLLRLKQSIDQRENFVSCLTHDLRTPLLAANRMLSLLQQGVFGSVTEPMDKAVANIIKSNDNLLSMLNTLLEVHCYEEGQKILSFIPFNFSEILEEVIAELSPLAQEKGLELSLKNETKFEEITGDRLEIRRVLTNVIGNAIKYSDEGSVKVTISESEREEKEIIIEVEDTGIGIPPEQQTQIFERFRQGNNKRSGKGLGLYLCYQIVKAHRGTITVKSELNQGSLFTIRLPVTH</sequence>
<evidence type="ECO:0000259" key="10">
    <source>
        <dbReference type="PROSITE" id="PS50109"/>
    </source>
</evidence>
<evidence type="ECO:0000256" key="7">
    <source>
        <dbReference type="ARBA" id="ARBA00023012"/>
    </source>
</evidence>
<dbReference type="Gene3D" id="1.10.287.130">
    <property type="match status" value="1"/>
</dbReference>
<dbReference type="Pfam" id="PF00072">
    <property type="entry name" value="Response_reg"/>
    <property type="match status" value="1"/>
</dbReference>
<dbReference type="InterPro" id="IPR004358">
    <property type="entry name" value="Sig_transdc_His_kin-like_C"/>
</dbReference>
<dbReference type="CDD" id="cd00082">
    <property type="entry name" value="HisKA"/>
    <property type="match status" value="1"/>
</dbReference>
<evidence type="ECO:0000313" key="13">
    <source>
        <dbReference type="Proteomes" id="UP000008206"/>
    </source>
</evidence>
<feature type="domain" description="Histidine kinase" evidence="10">
    <location>
        <begin position="141"/>
        <end position="358"/>
    </location>
</feature>
<dbReference type="InterPro" id="IPR011006">
    <property type="entry name" value="CheY-like_superfamily"/>
</dbReference>
<evidence type="ECO:0000313" key="12">
    <source>
        <dbReference type="EMBL" id="ADN17303.1"/>
    </source>
</evidence>
<dbReference type="PRINTS" id="PR00344">
    <property type="entry name" value="BCTRLSENSOR"/>
</dbReference>
<gene>
    <name evidence="12" type="ordered locus">Cyan7822_5427</name>
</gene>
<dbReference type="PANTHER" id="PTHR43047:SF72">
    <property type="entry name" value="OSMOSENSING HISTIDINE PROTEIN KINASE SLN1"/>
    <property type="match status" value="1"/>
</dbReference>
<evidence type="ECO:0000256" key="6">
    <source>
        <dbReference type="ARBA" id="ARBA00022777"/>
    </source>
</evidence>
<keyword evidence="6 12" id="KW-0418">Kinase</keyword>
<evidence type="ECO:0000256" key="4">
    <source>
        <dbReference type="ARBA" id="ARBA00022553"/>
    </source>
</evidence>
<evidence type="ECO:0000256" key="5">
    <source>
        <dbReference type="ARBA" id="ARBA00022679"/>
    </source>
</evidence>